<dbReference type="PROSITE" id="PS00010">
    <property type="entry name" value="ASX_HYDROXYL"/>
    <property type="match status" value="3"/>
</dbReference>
<keyword evidence="10" id="KW-1185">Reference proteome</keyword>
<evidence type="ECO:0000256" key="5">
    <source>
        <dbReference type="ARBA" id="ARBA00023157"/>
    </source>
</evidence>
<dbReference type="OrthoDB" id="6516201at2759"/>
<protein>
    <submittedName>
        <fullName evidence="9">Fibrillin-1</fullName>
    </submittedName>
</protein>
<reference evidence="10" key="1">
    <citation type="journal article" date="2017" name="bioRxiv">
        <title>Comparative analysis of the genomes of Stylophora pistillata and Acropora digitifera provides evidence for extensive differences between species of corals.</title>
        <authorList>
            <person name="Voolstra C.R."/>
            <person name="Li Y."/>
            <person name="Liew Y.J."/>
            <person name="Baumgarten S."/>
            <person name="Zoccola D."/>
            <person name="Flot J.-F."/>
            <person name="Tambutte S."/>
            <person name="Allemand D."/>
            <person name="Aranda M."/>
        </authorList>
    </citation>
    <scope>NUCLEOTIDE SEQUENCE [LARGE SCALE GENOMIC DNA]</scope>
</reference>
<dbReference type="PROSITE" id="PS50026">
    <property type="entry name" value="EGF_3"/>
    <property type="match status" value="3"/>
</dbReference>
<dbReference type="AlphaFoldDB" id="A0A2B4R9P7"/>
<evidence type="ECO:0000256" key="7">
    <source>
        <dbReference type="PROSITE-ProRule" id="PRU00076"/>
    </source>
</evidence>
<organism evidence="9 10">
    <name type="scientific">Stylophora pistillata</name>
    <name type="common">Smooth cauliflower coral</name>
    <dbReference type="NCBI Taxonomy" id="50429"/>
    <lineage>
        <taxon>Eukaryota</taxon>
        <taxon>Metazoa</taxon>
        <taxon>Cnidaria</taxon>
        <taxon>Anthozoa</taxon>
        <taxon>Hexacorallia</taxon>
        <taxon>Scleractinia</taxon>
        <taxon>Astrocoeniina</taxon>
        <taxon>Pocilloporidae</taxon>
        <taxon>Stylophora</taxon>
    </lineage>
</organism>
<evidence type="ECO:0000256" key="4">
    <source>
        <dbReference type="ARBA" id="ARBA00022837"/>
    </source>
</evidence>
<dbReference type="PANTHER" id="PTHR24039:SF28">
    <property type="entry name" value="EGF-LIKE DOMAIN-CONTAINING PROTEIN"/>
    <property type="match status" value="1"/>
</dbReference>
<comment type="caution">
    <text evidence="9">The sequence shown here is derived from an EMBL/GenBank/DDBJ whole genome shotgun (WGS) entry which is preliminary data.</text>
</comment>
<keyword evidence="3" id="KW-0677">Repeat</keyword>
<dbReference type="InterPro" id="IPR001881">
    <property type="entry name" value="EGF-like_Ca-bd_dom"/>
</dbReference>
<dbReference type="SMART" id="SM00181">
    <property type="entry name" value="EGF"/>
    <property type="match status" value="3"/>
</dbReference>
<dbReference type="EMBL" id="LSMT01000880">
    <property type="protein sequence ID" value="PFX13876.1"/>
    <property type="molecule type" value="Genomic_DNA"/>
</dbReference>
<dbReference type="FunFam" id="2.10.25.10:FF:000038">
    <property type="entry name" value="Fibrillin 2"/>
    <property type="match status" value="3"/>
</dbReference>
<keyword evidence="1 7" id="KW-0245">EGF-like domain</keyword>
<dbReference type="InterPro" id="IPR049883">
    <property type="entry name" value="NOTCH1_EGF-like"/>
</dbReference>
<dbReference type="PANTHER" id="PTHR24039">
    <property type="entry name" value="FIBRILLIN-RELATED"/>
    <property type="match status" value="1"/>
</dbReference>
<dbReference type="InterPro" id="IPR024731">
    <property type="entry name" value="NELL2-like_EGF"/>
</dbReference>
<dbReference type="InterPro" id="IPR018097">
    <property type="entry name" value="EGF_Ca-bd_CS"/>
</dbReference>
<dbReference type="Proteomes" id="UP000225706">
    <property type="component" value="Unassembled WGS sequence"/>
</dbReference>
<dbReference type="STRING" id="50429.A0A2B4R9P7"/>
<evidence type="ECO:0000256" key="3">
    <source>
        <dbReference type="ARBA" id="ARBA00022737"/>
    </source>
</evidence>
<dbReference type="PROSITE" id="PS01186">
    <property type="entry name" value="EGF_2"/>
    <property type="match status" value="1"/>
</dbReference>
<name>A0A2B4R9P7_STYPI</name>
<feature type="domain" description="EGF-like" evidence="8">
    <location>
        <begin position="272"/>
        <end position="311"/>
    </location>
</feature>
<dbReference type="CDD" id="cd00054">
    <property type="entry name" value="EGF_CA"/>
    <property type="match status" value="3"/>
</dbReference>
<dbReference type="GO" id="GO:0005509">
    <property type="term" value="F:calcium ion binding"/>
    <property type="evidence" value="ECO:0007669"/>
    <property type="project" value="InterPro"/>
</dbReference>
<dbReference type="PROSITE" id="PS01187">
    <property type="entry name" value="EGF_CA"/>
    <property type="match status" value="1"/>
</dbReference>
<feature type="domain" description="EGF-like" evidence="8">
    <location>
        <begin position="230"/>
        <end position="271"/>
    </location>
</feature>
<dbReference type="Pfam" id="PF12947">
    <property type="entry name" value="EGF_3"/>
    <property type="match status" value="1"/>
</dbReference>
<accession>A0A2B4R9P7</accession>
<dbReference type="Pfam" id="PF07645">
    <property type="entry name" value="EGF_CA"/>
    <property type="match status" value="2"/>
</dbReference>
<keyword evidence="6" id="KW-0325">Glycoprotein</keyword>
<dbReference type="Gene3D" id="2.10.25.10">
    <property type="entry name" value="Laminin"/>
    <property type="match status" value="3"/>
</dbReference>
<dbReference type="InterPro" id="IPR000152">
    <property type="entry name" value="EGF-type_Asp/Asn_hydroxyl_site"/>
</dbReference>
<evidence type="ECO:0000256" key="6">
    <source>
        <dbReference type="ARBA" id="ARBA00023180"/>
    </source>
</evidence>
<dbReference type="SUPFAM" id="SSF57184">
    <property type="entry name" value="Growth factor receptor domain"/>
    <property type="match status" value="1"/>
</dbReference>
<feature type="non-terminal residue" evidence="9">
    <location>
        <position position="313"/>
    </location>
</feature>
<keyword evidence="2" id="KW-0732">Signal</keyword>
<gene>
    <name evidence="9" type="primary">FBN1</name>
    <name evidence="9" type="ORF">AWC38_SpisGene22009</name>
</gene>
<sequence>MAKTLCTQYIDPSTIVPLVLSRLIPLDKGENAVRPIGVGEVIRRICGKCVMNIAKPDVFEASGLLQLCLEQKSGTEAAIRAMHRVFEADNTDASNTFNAFNRAAALRNIRVLFPVIEVHAINIYRHSARKAEELSEISDNLKQMASGKTKRAVELAQGKGSSVWLTVLPLQEHGLNLSKRESADFEFISDIHECVQNPNCSENANCTNIEGSYNCSCNPEFSGDGHECEDIDECSQSSHNCSNITATCNNTKGSFKCICKPGFSGDGNSCTDIDECEKNTHNCSHGNSTCQNNKGSFECICKPGFRGDGQNCS</sequence>
<feature type="domain" description="EGF-like" evidence="8">
    <location>
        <begin position="190"/>
        <end position="229"/>
    </location>
</feature>
<evidence type="ECO:0000256" key="1">
    <source>
        <dbReference type="ARBA" id="ARBA00022536"/>
    </source>
</evidence>
<keyword evidence="5" id="KW-1015">Disulfide bond</keyword>
<dbReference type="InterPro" id="IPR000742">
    <property type="entry name" value="EGF"/>
</dbReference>
<proteinExistence type="predicted"/>
<evidence type="ECO:0000259" key="8">
    <source>
        <dbReference type="PROSITE" id="PS50026"/>
    </source>
</evidence>
<keyword evidence="4" id="KW-0106">Calcium</keyword>
<evidence type="ECO:0000313" key="9">
    <source>
        <dbReference type="EMBL" id="PFX13876.1"/>
    </source>
</evidence>
<dbReference type="InterPro" id="IPR009030">
    <property type="entry name" value="Growth_fac_rcpt_cys_sf"/>
</dbReference>
<evidence type="ECO:0000313" key="10">
    <source>
        <dbReference type="Proteomes" id="UP000225706"/>
    </source>
</evidence>
<evidence type="ECO:0000256" key="2">
    <source>
        <dbReference type="ARBA" id="ARBA00022729"/>
    </source>
</evidence>
<dbReference type="SMART" id="SM00179">
    <property type="entry name" value="EGF_CA"/>
    <property type="match status" value="3"/>
</dbReference>
<comment type="caution">
    <text evidence="7">Lacks conserved residue(s) required for the propagation of feature annotation.</text>
</comment>